<protein>
    <submittedName>
        <fullName evidence="3">Uncharacterized protein</fullName>
    </submittedName>
</protein>
<keyword evidence="4" id="KW-1185">Reference proteome</keyword>
<comment type="caution">
    <text evidence="3">The sequence shown here is derived from an EMBL/GenBank/DDBJ whole genome shotgun (WGS) entry which is preliminary data.</text>
</comment>
<feature type="region of interest" description="Disordered" evidence="2">
    <location>
        <begin position="1"/>
        <end position="20"/>
    </location>
</feature>
<gene>
    <name evidence="3" type="ORF">KP509_02G107800</name>
</gene>
<dbReference type="AlphaFoldDB" id="A0A8T2VD23"/>
<dbReference type="EMBL" id="CM035407">
    <property type="protein sequence ID" value="KAH7445121.1"/>
    <property type="molecule type" value="Genomic_DNA"/>
</dbReference>
<dbReference type="GO" id="GO:0010150">
    <property type="term" value="P:leaf senescence"/>
    <property type="evidence" value="ECO:0007669"/>
    <property type="project" value="UniProtKB-ARBA"/>
</dbReference>
<organism evidence="3 4">
    <name type="scientific">Ceratopteris richardii</name>
    <name type="common">Triangle waterfern</name>
    <dbReference type="NCBI Taxonomy" id="49495"/>
    <lineage>
        <taxon>Eukaryota</taxon>
        <taxon>Viridiplantae</taxon>
        <taxon>Streptophyta</taxon>
        <taxon>Embryophyta</taxon>
        <taxon>Tracheophyta</taxon>
        <taxon>Polypodiopsida</taxon>
        <taxon>Polypodiidae</taxon>
        <taxon>Polypodiales</taxon>
        <taxon>Pteridineae</taxon>
        <taxon>Pteridaceae</taxon>
        <taxon>Parkerioideae</taxon>
        <taxon>Ceratopteris</taxon>
    </lineage>
</organism>
<name>A0A8T2VD23_CERRI</name>
<accession>A0A8T2VD23</accession>
<dbReference type="Proteomes" id="UP000825935">
    <property type="component" value="Chromosome 2"/>
</dbReference>
<evidence type="ECO:0000256" key="2">
    <source>
        <dbReference type="SAM" id="MobiDB-lite"/>
    </source>
</evidence>
<dbReference type="EMBL" id="CM035407">
    <property type="protein sequence ID" value="KAH7445119.1"/>
    <property type="molecule type" value="Genomic_DNA"/>
</dbReference>
<evidence type="ECO:0000313" key="4">
    <source>
        <dbReference type="Proteomes" id="UP000825935"/>
    </source>
</evidence>
<comment type="similarity">
    <text evidence="1">Belongs to the senescence regulator S40 family.</text>
</comment>
<dbReference type="PANTHER" id="PTHR46525">
    <property type="entry name" value="EMB|CAB72159.1"/>
    <property type="match status" value="1"/>
</dbReference>
<dbReference type="InterPro" id="IPR007608">
    <property type="entry name" value="Senescence_reg_S40"/>
</dbReference>
<proteinExistence type="inferred from homology"/>
<dbReference type="PANTHER" id="PTHR46525:SF2">
    <property type="entry name" value="EMB|CAB72159.1"/>
    <property type="match status" value="1"/>
</dbReference>
<sequence>MAMQNLDSSRRPSFSEPFHGAGTTSDIVTASFSPVQNITYIDNAIGDLMETDVWSYETSTCTDNKVAYSLKTTANILKRDHGDGMAMDTMTSSALEHSGVRRGCSTIEIQEKPARNSDLGSEISNFSVVEGVGRTLKGRDASKMRDAVWNQIGFPGFGFLRLSASLNVRPKRAEWARIKLTKLRHYETEKIDRKWKEKLTEKT</sequence>
<dbReference type="Pfam" id="PF04520">
    <property type="entry name" value="Senescence_reg"/>
    <property type="match status" value="1"/>
</dbReference>
<dbReference type="EMBL" id="CM035407">
    <property type="protein sequence ID" value="KAH7445120.1"/>
    <property type="molecule type" value="Genomic_DNA"/>
</dbReference>
<reference evidence="3" key="1">
    <citation type="submission" date="2021-08" db="EMBL/GenBank/DDBJ databases">
        <title>WGS assembly of Ceratopteris richardii.</title>
        <authorList>
            <person name="Marchant D.B."/>
            <person name="Chen G."/>
            <person name="Jenkins J."/>
            <person name="Shu S."/>
            <person name="Leebens-Mack J."/>
            <person name="Grimwood J."/>
            <person name="Schmutz J."/>
            <person name="Soltis P."/>
            <person name="Soltis D."/>
            <person name="Chen Z.-H."/>
        </authorList>
    </citation>
    <scope>NUCLEOTIDE SEQUENCE</scope>
    <source>
        <strain evidence="3">Whitten #5841</strain>
        <tissue evidence="3">Leaf</tissue>
    </source>
</reference>
<dbReference type="OrthoDB" id="684536at2759"/>
<evidence type="ECO:0000313" key="3">
    <source>
        <dbReference type="EMBL" id="KAH7445120.1"/>
    </source>
</evidence>
<evidence type="ECO:0000256" key="1">
    <source>
        <dbReference type="ARBA" id="ARBA00034773"/>
    </source>
</evidence>